<dbReference type="AlphaFoldDB" id="A0A3S4ZT75"/>
<evidence type="ECO:0000313" key="2">
    <source>
        <dbReference type="Proteomes" id="UP000784294"/>
    </source>
</evidence>
<sequence length="121" mass="12751">MFFPLNITLGGNIPQFCHINLTPQQLILTAPTPGSCPRAMSPLHSFSSSVRQPDSVVTQSSSFSSFSSPAPIPSSLAQSGHATFTAMEPLSDGGAVGDVGRRIHLPIYAPRQSICLVEVVS</sequence>
<organism evidence="1 2">
    <name type="scientific">Protopolystoma xenopodis</name>
    <dbReference type="NCBI Taxonomy" id="117903"/>
    <lineage>
        <taxon>Eukaryota</taxon>
        <taxon>Metazoa</taxon>
        <taxon>Spiralia</taxon>
        <taxon>Lophotrochozoa</taxon>
        <taxon>Platyhelminthes</taxon>
        <taxon>Monogenea</taxon>
        <taxon>Polyopisthocotylea</taxon>
        <taxon>Polystomatidea</taxon>
        <taxon>Polystomatidae</taxon>
        <taxon>Protopolystoma</taxon>
    </lineage>
</organism>
<reference evidence="1" key="1">
    <citation type="submission" date="2018-11" db="EMBL/GenBank/DDBJ databases">
        <authorList>
            <consortium name="Pathogen Informatics"/>
        </authorList>
    </citation>
    <scope>NUCLEOTIDE SEQUENCE</scope>
</reference>
<keyword evidence="2" id="KW-1185">Reference proteome</keyword>
<gene>
    <name evidence="1" type="ORF">PXEA_LOCUS4854</name>
</gene>
<name>A0A3S4ZT75_9PLAT</name>
<dbReference type="Proteomes" id="UP000784294">
    <property type="component" value="Unassembled WGS sequence"/>
</dbReference>
<protein>
    <submittedName>
        <fullName evidence="1">Uncharacterized protein</fullName>
    </submittedName>
</protein>
<accession>A0A3S4ZT75</accession>
<proteinExistence type="predicted"/>
<evidence type="ECO:0000313" key="1">
    <source>
        <dbReference type="EMBL" id="VEL11414.1"/>
    </source>
</evidence>
<dbReference type="EMBL" id="CAAALY010011731">
    <property type="protein sequence ID" value="VEL11414.1"/>
    <property type="molecule type" value="Genomic_DNA"/>
</dbReference>
<comment type="caution">
    <text evidence="1">The sequence shown here is derived from an EMBL/GenBank/DDBJ whole genome shotgun (WGS) entry which is preliminary data.</text>
</comment>